<dbReference type="InterPro" id="IPR036291">
    <property type="entry name" value="NAD(P)-bd_dom_sf"/>
</dbReference>
<dbReference type="EC" id="1.3.1.85" evidence="3"/>
<dbReference type="Proteomes" id="UP001315686">
    <property type="component" value="Unassembled WGS sequence"/>
</dbReference>
<organism evidence="3 4">
    <name type="scientific">Harenicola maris</name>
    <dbReference type="NCBI Taxonomy" id="2841044"/>
    <lineage>
        <taxon>Bacteria</taxon>
        <taxon>Pseudomonadati</taxon>
        <taxon>Pseudomonadota</taxon>
        <taxon>Alphaproteobacteria</taxon>
        <taxon>Rhodobacterales</taxon>
        <taxon>Paracoccaceae</taxon>
        <taxon>Harenicola</taxon>
    </lineage>
</organism>
<evidence type="ECO:0000256" key="1">
    <source>
        <dbReference type="ARBA" id="ARBA00022857"/>
    </source>
</evidence>
<evidence type="ECO:0000259" key="2">
    <source>
        <dbReference type="SMART" id="SM00829"/>
    </source>
</evidence>
<gene>
    <name evidence="3" type="primary">ccrA</name>
    <name evidence="3" type="ORF">IV417_12000</name>
</gene>
<keyword evidence="4" id="KW-1185">Reference proteome</keyword>
<dbReference type="PANTHER" id="PTHR44154:SF1">
    <property type="entry name" value="QUINONE OXIDOREDUCTASE"/>
    <property type="match status" value="1"/>
</dbReference>
<evidence type="ECO:0000313" key="3">
    <source>
        <dbReference type="EMBL" id="MBT0958111.1"/>
    </source>
</evidence>
<dbReference type="InterPro" id="IPR010085">
    <property type="entry name" value="Crot_CoA_red"/>
</dbReference>
<dbReference type="RefSeq" id="WP_327794326.1">
    <property type="nucleotide sequence ID" value="NZ_JADQAZ010000002.1"/>
</dbReference>
<dbReference type="CDD" id="cd08246">
    <property type="entry name" value="crotonyl_coA_red"/>
    <property type="match status" value="1"/>
</dbReference>
<dbReference type="Pfam" id="PF08240">
    <property type="entry name" value="ADH_N"/>
    <property type="match status" value="1"/>
</dbReference>
<dbReference type="SUPFAM" id="SSF51735">
    <property type="entry name" value="NAD(P)-binding Rossmann-fold domains"/>
    <property type="match status" value="1"/>
</dbReference>
<keyword evidence="3" id="KW-0560">Oxidoreductase</keyword>
<comment type="caution">
    <text evidence="3">The sequence shown here is derived from an EMBL/GenBank/DDBJ whole genome shotgun (WGS) entry which is preliminary data.</text>
</comment>
<keyword evidence="1" id="KW-0521">NADP</keyword>
<feature type="domain" description="Enoyl reductase (ER)" evidence="2">
    <location>
        <begin position="46"/>
        <end position="408"/>
    </location>
</feature>
<dbReference type="NCBIfam" id="TIGR01751">
    <property type="entry name" value="crot-CoA-red"/>
    <property type="match status" value="1"/>
</dbReference>
<evidence type="ECO:0000313" key="4">
    <source>
        <dbReference type="Proteomes" id="UP001315686"/>
    </source>
</evidence>
<accession>A0AAP2CRB3</accession>
<name>A0AAP2CRB3_9RHOB</name>
<dbReference type="InterPro" id="IPR020843">
    <property type="entry name" value="ER"/>
</dbReference>
<dbReference type="InterPro" id="IPR051603">
    <property type="entry name" value="Zinc-ADH_QOR/CCCR"/>
</dbReference>
<dbReference type="AlphaFoldDB" id="A0AAP2CRB3"/>
<dbReference type="Gene3D" id="3.40.50.720">
    <property type="entry name" value="NAD(P)-binding Rossmann-like Domain"/>
    <property type="match status" value="1"/>
</dbReference>
<sequence length="430" mass="47419">MALDTSVSPAPYDAPEKDLYEVGEMPPMGHVPKQMYAWAIRRERHGEPEKSFEVEVVDIPTLGSHDVLVLVMAAGVNYNGVWAGLGVPISPFDVHGADYHIAGSDASGIVWAVGEKVKRWKVGDEVVIHCNQDDGDDEECNGGDPMFSDSQRIWGYETPDGSFAQFTRVQAQQLMPRPKHLTWEESACYTLTLATAYRMLFGHHPHELKPGQNVLVWGASGGLGSFAIQLINTAGANAIGVISDESKRQFVMDLGAKGVINRKDFNCWGEMPTVNTPEYKEWFTEVRKFGKAIWEITGKGVNVDMVFEHPGQSTMPVSVFVVKKGGMVVICAGTTGYNLTMDARYLWMHQKRVQGSHFAHLKQAAAANALMVERRIDPCMSEVFAWSEIPAAHSKMYANEHKPGNMAVLVQSPRTGLRTLEDVLDTAPNA</sequence>
<reference evidence="3 4" key="1">
    <citation type="journal article" date="2021" name="Arch. Microbiol.">
        <title>Harenicola maris gen. nov., sp. nov. isolated from the Sea of Japan shallow sediments.</title>
        <authorList>
            <person name="Romanenko L.A."/>
            <person name="Kurilenko V.V."/>
            <person name="Chernysheva N.Y."/>
            <person name="Tekutyeva L.A."/>
            <person name="Velansky P.V."/>
            <person name="Svetashev V.I."/>
            <person name="Isaeva M.P."/>
        </authorList>
    </citation>
    <scope>NUCLEOTIDE SEQUENCE [LARGE SCALE GENOMIC DNA]</scope>
    <source>
        <strain evidence="3 4">KMM 3653</strain>
    </source>
</reference>
<protein>
    <submittedName>
        <fullName evidence="3">Crotonyl-CoA carboxylase/reductase</fullName>
        <ecNumber evidence="3">1.3.1.85</ecNumber>
    </submittedName>
</protein>
<dbReference type="PANTHER" id="PTHR44154">
    <property type="entry name" value="QUINONE OXIDOREDUCTASE"/>
    <property type="match status" value="1"/>
</dbReference>
<dbReference type="InterPro" id="IPR013149">
    <property type="entry name" value="ADH-like_C"/>
</dbReference>
<dbReference type="SUPFAM" id="SSF50129">
    <property type="entry name" value="GroES-like"/>
    <property type="match status" value="1"/>
</dbReference>
<dbReference type="Gene3D" id="3.90.180.10">
    <property type="entry name" value="Medium-chain alcohol dehydrogenases, catalytic domain"/>
    <property type="match status" value="1"/>
</dbReference>
<dbReference type="InterPro" id="IPR013154">
    <property type="entry name" value="ADH-like_N"/>
</dbReference>
<dbReference type="GO" id="GO:0043880">
    <property type="term" value="F:crotonyl-CoA reductase activity"/>
    <property type="evidence" value="ECO:0007669"/>
    <property type="project" value="InterPro"/>
</dbReference>
<dbReference type="InterPro" id="IPR011032">
    <property type="entry name" value="GroES-like_sf"/>
</dbReference>
<proteinExistence type="predicted"/>
<dbReference type="EMBL" id="JADQAZ010000002">
    <property type="protein sequence ID" value="MBT0958111.1"/>
    <property type="molecule type" value="Genomic_DNA"/>
</dbReference>
<dbReference type="Pfam" id="PF00107">
    <property type="entry name" value="ADH_zinc_N"/>
    <property type="match status" value="1"/>
</dbReference>
<dbReference type="SMART" id="SM00829">
    <property type="entry name" value="PKS_ER"/>
    <property type="match status" value="1"/>
</dbReference>